<evidence type="ECO:0000256" key="4">
    <source>
        <dbReference type="PROSITE-ProRule" id="PRU00335"/>
    </source>
</evidence>
<gene>
    <name evidence="6" type="ORF">SAMN05421504_1011425</name>
</gene>
<name>A0A1H2W4S5_9PSEU</name>
<accession>A0A1H2W4S5</accession>
<organism evidence="6 7">
    <name type="scientific">Amycolatopsis xylanica</name>
    <dbReference type="NCBI Taxonomy" id="589385"/>
    <lineage>
        <taxon>Bacteria</taxon>
        <taxon>Bacillati</taxon>
        <taxon>Actinomycetota</taxon>
        <taxon>Actinomycetes</taxon>
        <taxon>Pseudonocardiales</taxon>
        <taxon>Pseudonocardiaceae</taxon>
        <taxon>Amycolatopsis</taxon>
    </lineage>
</organism>
<dbReference type="GO" id="GO:0000976">
    <property type="term" value="F:transcription cis-regulatory region binding"/>
    <property type="evidence" value="ECO:0007669"/>
    <property type="project" value="TreeGrafter"/>
</dbReference>
<dbReference type="PANTHER" id="PTHR30055">
    <property type="entry name" value="HTH-TYPE TRANSCRIPTIONAL REGULATOR RUTR"/>
    <property type="match status" value="1"/>
</dbReference>
<dbReference type="InterPro" id="IPR011075">
    <property type="entry name" value="TetR_C"/>
</dbReference>
<keyword evidence="1" id="KW-0805">Transcription regulation</keyword>
<dbReference type="InterPro" id="IPR001647">
    <property type="entry name" value="HTH_TetR"/>
</dbReference>
<dbReference type="PANTHER" id="PTHR30055:SF148">
    <property type="entry name" value="TETR-FAMILY TRANSCRIPTIONAL REGULATOR"/>
    <property type="match status" value="1"/>
</dbReference>
<dbReference type="InterPro" id="IPR050109">
    <property type="entry name" value="HTH-type_TetR-like_transc_reg"/>
</dbReference>
<dbReference type="EMBL" id="FNON01000001">
    <property type="protein sequence ID" value="SDW75580.1"/>
    <property type="molecule type" value="Genomic_DNA"/>
</dbReference>
<keyword evidence="3" id="KW-0804">Transcription</keyword>
<dbReference type="Pfam" id="PF00440">
    <property type="entry name" value="TetR_N"/>
    <property type="match status" value="1"/>
</dbReference>
<dbReference type="InterPro" id="IPR023772">
    <property type="entry name" value="DNA-bd_HTH_TetR-type_CS"/>
</dbReference>
<evidence type="ECO:0000256" key="1">
    <source>
        <dbReference type="ARBA" id="ARBA00023015"/>
    </source>
</evidence>
<evidence type="ECO:0000256" key="3">
    <source>
        <dbReference type="ARBA" id="ARBA00023163"/>
    </source>
</evidence>
<dbReference type="SUPFAM" id="SSF46689">
    <property type="entry name" value="Homeodomain-like"/>
    <property type="match status" value="1"/>
</dbReference>
<dbReference type="STRING" id="589385.SAMN05421504_1011425"/>
<keyword evidence="2 4" id="KW-0238">DNA-binding</keyword>
<sequence>MAGRPRDPDLEKRLLDAGWSLLTSRGYDALTMAKVASEAQAHRTDLYRRWPTKAQLVVDVLAGHLPPVSEHDTGSLRGDLKAIVDDFAESWSSEWVDGLMALTADLHTDPDAELAFRAMAEGRGRPLYNALTRAMQRGEIGKIDELGLVGDLIEGPLMHRRMIGRQPLTPEYLDAVVTAAHRLLTGMSVTL</sequence>
<evidence type="ECO:0000256" key="2">
    <source>
        <dbReference type="ARBA" id="ARBA00023125"/>
    </source>
</evidence>
<protein>
    <submittedName>
        <fullName evidence="6">DNA-binding transcriptional regulator, AcrR family</fullName>
    </submittedName>
</protein>
<dbReference type="InterPro" id="IPR036271">
    <property type="entry name" value="Tet_transcr_reg_TetR-rel_C_sf"/>
</dbReference>
<dbReference type="GO" id="GO:0003700">
    <property type="term" value="F:DNA-binding transcription factor activity"/>
    <property type="evidence" value="ECO:0007669"/>
    <property type="project" value="TreeGrafter"/>
</dbReference>
<evidence type="ECO:0000259" key="5">
    <source>
        <dbReference type="PROSITE" id="PS50977"/>
    </source>
</evidence>
<dbReference type="Proteomes" id="UP000199515">
    <property type="component" value="Unassembled WGS sequence"/>
</dbReference>
<dbReference type="PROSITE" id="PS01081">
    <property type="entry name" value="HTH_TETR_1"/>
    <property type="match status" value="1"/>
</dbReference>
<dbReference type="PROSITE" id="PS50977">
    <property type="entry name" value="HTH_TETR_2"/>
    <property type="match status" value="1"/>
</dbReference>
<keyword evidence="7" id="KW-1185">Reference proteome</keyword>
<dbReference type="Gene3D" id="1.10.10.60">
    <property type="entry name" value="Homeodomain-like"/>
    <property type="match status" value="1"/>
</dbReference>
<dbReference type="AlphaFoldDB" id="A0A1H2W4S5"/>
<dbReference type="InterPro" id="IPR009057">
    <property type="entry name" value="Homeodomain-like_sf"/>
</dbReference>
<feature type="DNA-binding region" description="H-T-H motif" evidence="4">
    <location>
        <begin position="31"/>
        <end position="50"/>
    </location>
</feature>
<dbReference type="OrthoDB" id="9796019at2"/>
<reference evidence="6 7" key="1">
    <citation type="submission" date="2016-10" db="EMBL/GenBank/DDBJ databases">
        <authorList>
            <person name="de Groot N.N."/>
        </authorList>
    </citation>
    <scope>NUCLEOTIDE SEQUENCE [LARGE SCALE GENOMIC DNA]</scope>
    <source>
        <strain evidence="6 7">CPCC 202699</strain>
    </source>
</reference>
<dbReference type="RefSeq" id="WP_091287674.1">
    <property type="nucleotide sequence ID" value="NZ_FNON01000001.1"/>
</dbReference>
<dbReference type="SUPFAM" id="SSF48498">
    <property type="entry name" value="Tetracyclin repressor-like, C-terminal domain"/>
    <property type="match status" value="1"/>
</dbReference>
<proteinExistence type="predicted"/>
<dbReference type="Gene3D" id="1.10.357.10">
    <property type="entry name" value="Tetracycline Repressor, domain 2"/>
    <property type="match status" value="1"/>
</dbReference>
<feature type="domain" description="HTH tetR-type" evidence="5">
    <location>
        <begin position="8"/>
        <end position="68"/>
    </location>
</feature>
<evidence type="ECO:0000313" key="7">
    <source>
        <dbReference type="Proteomes" id="UP000199515"/>
    </source>
</evidence>
<dbReference type="Pfam" id="PF16859">
    <property type="entry name" value="TetR_C_11"/>
    <property type="match status" value="1"/>
</dbReference>
<evidence type="ECO:0000313" key="6">
    <source>
        <dbReference type="EMBL" id="SDW75580.1"/>
    </source>
</evidence>